<dbReference type="GO" id="GO:0006355">
    <property type="term" value="P:regulation of DNA-templated transcription"/>
    <property type="evidence" value="ECO:0007669"/>
    <property type="project" value="InterPro"/>
</dbReference>
<keyword evidence="1" id="KW-0812">Transmembrane</keyword>
<reference evidence="3" key="1">
    <citation type="submission" date="2016-10" db="EMBL/GenBank/DDBJ databases">
        <authorList>
            <person name="Varghese N."/>
            <person name="Submissions S."/>
        </authorList>
    </citation>
    <scope>NUCLEOTIDE SEQUENCE [LARGE SCALE GENOMIC DNA]</scope>
    <source>
        <strain evidence="3">DSM 25575</strain>
    </source>
</reference>
<dbReference type="SUPFAM" id="SSF48452">
    <property type="entry name" value="TPR-like"/>
    <property type="match status" value="1"/>
</dbReference>
<organism evidence="2 3">
    <name type="scientific">Chryseobacterium oleae</name>
    <dbReference type="NCBI Taxonomy" id="491207"/>
    <lineage>
        <taxon>Bacteria</taxon>
        <taxon>Pseudomonadati</taxon>
        <taxon>Bacteroidota</taxon>
        <taxon>Flavobacteriia</taxon>
        <taxon>Flavobacteriales</taxon>
        <taxon>Weeksellaceae</taxon>
        <taxon>Chryseobacterium group</taxon>
        <taxon>Chryseobacterium</taxon>
    </lineage>
</organism>
<accession>A0A1I5BX81</accession>
<dbReference type="Proteomes" id="UP000198769">
    <property type="component" value="Unassembled WGS sequence"/>
</dbReference>
<name>A0A1I5BX81_CHROL</name>
<keyword evidence="3" id="KW-1185">Reference proteome</keyword>
<protein>
    <submittedName>
        <fullName evidence="2">Uncharacterized protein</fullName>
    </submittedName>
</protein>
<dbReference type="Gene3D" id="1.25.40.10">
    <property type="entry name" value="Tetratricopeptide repeat domain"/>
    <property type="match status" value="2"/>
</dbReference>
<dbReference type="AlphaFoldDB" id="A0A1I5BX81"/>
<dbReference type="SUPFAM" id="SSF46894">
    <property type="entry name" value="C-terminal effector domain of the bipartite response regulators"/>
    <property type="match status" value="1"/>
</dbReference>
<evidence type="ECO:0000313" key="2">
    <source>
        <dbReference type="EMBL" id="SFN79419.1"/>
    </source>
</evidence>
<gene>
    <name evidence="2" type="ORF">SAMN05421594_4249</name>
</gene>
<keyword evidence="1" id="KW-0472">Membrane</keyword>
<dbReference type="InterPro" id="IPR016032">
    <property type="entry name" value="Sig_transdc_resp-reg_C-effctor"/>
</dbReference>
<dbReference type="EMBL" id="FOVD01000008">
    <property type="protein sequence ID" value="SFN79419.1"/>
    <property type="molecule type" value="Genomic_DNA"/>
</dbReference>
<dbReference type="GO" id="GO:0003677">
    <property type="term" value="F:DNA binding"/>
    <property type="evidence" value="ECO:0007669"/>
    <property type="project" value="InterPro"/>
</dbReference>
<evidence type="ECO:0000256" key="1">
    <source>
        <dbReference type="SAM" id="Phobius"/>
    </source>
</evidence>
<proteinExistence type="predicted"/>
<evidence type="ECO:0000313" key="3">
    <source>
        <dbReference type="Proteomes" id="UP000198769"/>
    </source>
</evidence>
<sequence>MIILFTIISCNQTSTYNHTEDFDQPLITQNNEMNASGEFEALVQLNGEYFKKAGRMGYEEGKGLCFLNVANVNSTEGDYERAHILLDKAGESLKKSENSFHRAKFYDSYAHYYSHLKQYDKAVIYSDSALHSLKKAPESELKKKLMPRIYINRGTYFAWKGQFGNSLKNFHKGNALEKSAYSNCMIAQYHLYTNKLDSAGIYALRAEDMMNRHKTPDIERLWIYYTVGYYNNEINHYDEAEKMLKNALELSIKTRLTYSFHIKDVYKALADLYKKKKDSEKAYFYLNKYLEEDGRLAEARFAAINTTTDSFISEAKKESDKRENNLWIIGILSLIILSVSGMSVWKNIQHLKHRKKSLKSETDTLKNRVYEKKLQEVTDLAKNNDSSFLMKFKELHPEFISRLLTINPDLENSELAFCGLLKLHFTSKEIADYTFVQHKSIQQKKYRLRKKLNIEGDQDIYEFFDHLGDSSDN</sequence>
<keyword evidence="1" id="KW-1133">Transmembrane helix</keyword>
<dbReference type="InterPro" id="IPR011990">
    <property type="entry name" value="TPR-like_helical_dom_sf"/>
</dbReference>
<feature type="transmembrane region" description="Helical" evidence="1">
    <location>
        <begin position="326"/>
        <end position="345"/>
    </location>
</feature>